<feature type="domain" description="Ig-like" evidence="13">
    <location>
        <begin position="3"/>
        <end position="135"/>
    </location>
</feature>
<dbReference type="Gene3D" id="2.60.40.10">
    <property type="entry name" value="Immunoglobulins"/>
    <property type="match status" value="2"/>
</dbReference>
<protein>
    <submittedName>
        <fullName evidence="14">V-set domain-containing T-cell activation inhibitor 1-like</fullName>
    </submittedName>
</protein>
<dbReference type="GO" id="GO:0071222">
    <property type="term" value="P:cellular response to lipopolysaccharide"/>
    <property type="evidence" value="ECO:0007669"/>
    <property type="project" value="TreeGrafter"/>
</dbReference>
<dbReference type="InterPro" id="IPR051713">
    <property type="entry name" value="T-cell_Activation_Regulation"/>
</dbReference>
<keyword evidence="10" id="KW-0393">Immunoglobulin domain</keyword>
<dbReference type="GO" id="GO:0031295">
    <property type="term" value="P:T cell costimulation"/>
    <property type="evidence" value="ECO:0007669"/>
    <property type="project" value="TreeGrafter"/>
</dbReference>
<evidence type="ECO:0000256" key="9">
    <source>
        <dbReference type="ARBA" id="ARBA00023180"/>
    </source>
</evidence>
<dbReference type="InterPro" id="IPR036179">
    <property type="entry name" value="Ig-like_dom_sf"/>
</dbReference>
<name>A0A3P8URY4_CYNSE</name>
<dbReference type="PANTHER" id="PTHR25466:SF14">
    <property type="entry name" value="BUTYROPHILIN SUBFAMILY 2 MEMBER A2-LIKE-RELATED"/>
    <property type="match status" value="1"/>
</dbReference>
<reference evidence="14" key="3">
    <citation type="submission" date="2025-09" db="UniProtKB">
        <authorList>
            <consortium name="Ensembl"/>
        </authorList>
    </citation>
    <scope>IDENTIFICATION</scope>
</reference>
<evidence type="ECO:0000259" key="13">
    <source>
        <dbReference type="PROSITE" id="PS50835"/>
    </source>
</evidence>
<keyword evidence="7" id="KW-1015">Disulfide bond</keyword>
<keyword evidence="3 11" id="KW-0812">Transmembrane</keyword>
<keyword evidence="4 12" id="KW-0732">Signal</keyword>
<dbReference type="Pfam" id="PF07686">
    <property type="entry name" value="V-set"/>
    <property type="match status" value="1"/>
</dbReference>
<dbReference type="Pfam" id="PF08205">
    <property type="entry name" value="C2-set_2"/>
    <property type="match status" value="1"/>
</dbReference>
<keyword evidence="5 11" id="KW-1133">Transmembrane helix</keyword>
<evidence type="ECO:0000256" key="6">
    <source>
        <dbReference type="ARBA" id="ARBA00023136"/>
    </source>
</evidence>
<dbReference type="GeneID" id="103383556"/>
<dbReference type="InterPro" id="IPR013106">
    <property type="entry name" value="Ig_V-set"/>
</dbReference>
<evidence type="ECO:0000256" key="5">
    <source>
        <dbReference type="ARBA" id="ARBA00022989"/>
    </source>
</evidence>
<dbReference type="OrthoDB" id="9942764at2759"/>
<evidence type="ECO:0000256" key="12">
    <source>
        <dbReference type="SAM" id="SignalP"/>
    </source>
</evidence>
<dbReference type="GO" id="GO:0009897">
    <property type="term" value="C:external side of plasma membrane"/>
    <property type="evidence" value="ECO:0007669"/>
    <property type="project" value="TreeGrafter"/>
</dbReference>
<dbReference type="GO" id="GO:0042102">
    <property type="term" value="P:positive regulation of T cell proliferation"/>
    <property type="evidence" value="ECO:0007669"/>
    <property type="project" value="TreeGrafter"/>
</dbReference>
<keyword evidence="9" id="KW-0325">Glycoprotein</keyword>
<evidence type="ECO:0000256" key="1">
    <source>
        <dbReference type="ARBA" id="ARBA00004251"/>
    </source>
</evidence>
<feature type="signal peptide" evidence="12">
    <location>
        <begin position="1"/>
        <end position="19"/>
    </location>
</feature>
<dbReference type="GO" id="GO:0006955">
    <property type="term" value="P:immune response"/>
    <property type="evidence" value="ECO:0007669"/>
    <property type="project" value="TreeGrafter"/>
</dbReference>
<dbReference type="SUPFAM" id="SSF48726">
    <property type="entry name" value="Immunoglobulin"/>
    <property type="match status" value="2"/>
</dbReference>
<dbReference type="InParanoid" id="A0A3P8URY4"/>
<dbReference type="InterPro" id="IPR007110">
    <property type="entry name" value="Ig-like_dom"/>
</dbReference>
<dbReference type="InterPro" id="IPR003599">
    <property type="entry name" value="Ig_sub"/>
</dbReference>
<dbReference type="STRING" id="244447.ENSCSEP00000004599"/>
<evidence type="ECO:0000256" key="3">
    <source>
        <dbReference type="ARBA" id="ARBA00022692"/>
    </source>
</evidence>
<feature type="domain" description="Ig-like" evidence="13">
    <location>
        <begin position="141"/>
        <end position="232"/>
    </location>
</feature>
<feature type="chain" id="PRO_5018074568" evidence="12">
    <location>
        <begin position="20"/>
        <end position="310"/>
    </location>
</feature>
<reference evidence="14 15" key="1">
    <citation type="journal article" date="2014" name="Nat. Genet.">
        <title>Whole-genome sequence of a flatfish provides insights into ZW sex chromosome evolution and adaptation to a benthic lifestyle.</title>
        <authorList>
            <person name="Chen S."/>
            <person name="Zhang G."/>
            <person name="Shao C."/>
            <person name="Huang Q."/>
            <person name="Liu G."/>
            <person name="Zhang P."/>
            <person name="Song W."/>
            <person name="An N."/>
            <person name="Chalopin D."/>
            <person name="Volff J.N."/>
            <person name="Hong Y."/>
            <person name="Li Q."/>
            <person name="Sha Z."/>
            <person name="Zhou H."/>
            <person name="Xie M."/>
            <person name="Yu Q."/>
            <person name="Liu Y."/>
            <person name="Xiang H."/>
            <person name="Wang N."/>
            <person name="Wu K."/>
            <person name="Yang C."/>
            <person name="Zhou Q."/>
            <person name="Liao X."/>
            <person name="Yang L."/>
            <person name="Hu Q."/>
            <person name="Zhang J."/>
            <person name="Meng L."/>
            <person name="Jin L."/>
            <person name="Tian Y."/>
            <person name="Lian J."/>
            <person name="Yang J."/>
            <person name="Miao G."/>
            <person name="Liu S."/>
            <person name="Liang Z."/>
            <person name="Yan F."/>
            <person name="Li Y."/>
            <person name="Sun B."/>
            <person name="Zhang H."/>
            <person name="Zhang J."/>
            <person name="Zhu Y."/>
            <person name="Du M."/>
            <person name="Zhao Y."/>
            <person name="Schartl M."/>
            <person name="Tang Q."/>
            <person name="Wang J."/>
        </authorList>
    </citation>
    <scope>NUCLEOTIDE SEQUENCE</scope>
</reference>
<evidence type="ECO:0000256" key="2">
    <source>
        <dbReference type="ARBA" id="ARBA00022475"/>
    </source>
</evidence>
<dbReference type="OMA" id="PLMGTHD"/>
<comment type="subcellular location">
    <subcellularLocation>
        <location evidence="1">Cell membrane</location>
        <topology evidence="1">Single-pass type I membrane protein</topology>
    </subcellularLocation>
</comment>
<evidence type="ECO:0000313" key="14">
    <source>
        <dbReference type="Ensembl" id="ENSCSEP00000004599.1"/>
    </source>
</evidence>
<dbReference type="Ensembl" id="ENSCSET00000004655.1">
    <property type="protein sequence ID" value="ENSCSEP00000004599.1"/>
    <property type="gene ID" value="ENSCSEG00000002990.1"/>
</dbReference>
<accession>A0A3P8URY4</accession>
<dbReference type="InterPro" id="IPR013783">
    <property type="entry name" value="Ig-like_fold"/>
</dbReference>
<evidence type="ECO:0000256" key="11">
    <source>
        <dbReference type="SAM" id="Phobius"/>
    </source>
</evidence>
<keyword evidence="8" id="KW-0675">Receptor</keyword>
<feature type="transmembrane region" description="Helical" evidence="11">
    <location>
        <begin position="252"/>
        <end position="273"/>
    </location>
</feature>
<dbReference type="GO" id="GO:0007166">
    <property type="term" value="P:cell surface receptor signaling pathway"/>
    <property type="evidence" value="ECO:0007669"/>
    <property type="project" value="TreeGrafter"/>
</dbReference>
<evidence type="ECO:0000256" key="4">
    <source>
        <dbReference type="ARBA" id="ARBA00022729"/>
    </source>
</evidence>
<dbReference type="RefSeq" id="XP_008314959.1">
    <property type="nucleotide sequence ID" value="XM_008316737.3"/>
</dbReference>
<organism evidence="14 15">
    <name type="scientific">Cynoglossus semilaevis</name>
    <name type="common">Tongue sole</name>
    <dbReference type="NCBI Taxonomy" id="244447"/>
    <lineage>
        <taxon>Eukaryota</taxon>
        <taxon>Metazoa</taxon>
        <taxon>Chordata</taxon>
        <taxon>Craniata</taxon>
        <taxon>Vertebrata</taxon>
        <taxon>Euteleostomi</taxon>
        <taxon>Actinopterygii</taxon>
        <taxon>Neopterygii</taxon>
        <taxon>Teleostei</taxon>
        <taxon>Neoteleostei</taxon>
        <taxon>Acanthomorphata</taxon>
        <taxon>Carangaria</taxon>
        <taxon>Pleuronectiformes</taxon>
        <taxon>Pleuronectoidei</taxon>
        <taxon>Cynoglossidae</taxon>
        <taxon>Cynoglossinae</taxon>
        <taxon>Cynoglossus</taxon>
    </lineage>
</organism>
<evidence type="ECO:0000313" key="15">
    <source>
        <dbReference type="Proteomes" id="UP000265120"/>
    </source>
</evidence>
<dbReference type="KEGG" id="csem:103383556"/>
<evidence type="ECO:0000256" key="10">
    <source>
        <dbReference type="ARBA" id="ARBA00023319"/>
    </source>
</evidence>
<dbReference type="Proteomes" id="UP000265120">
    <property type="component" value="Chromosome 9"/>
</dbReference>
<dbReference type="AlphaFoldDB" id="A0A3P8URY4"/>
<keyword evidence="2" id="KW-1003">Cell membrane</keyword>
<dbReference type="GO" id="GO:0042130">
    <property type="term" value="P:negative regulation of T cell proliferation"/>
    <property type="evidence" value="ECO:0007669"/>
    <property type="project" value="TreeGrafter"/>
</dbReference>
<keyword evidence="15" id="KW-1185">Reference proteome</keyword>
<keyword evidence="6 11" id="KW-0472">Membrane</keyword>
<proteinExistence type="predicted"/>
<sequence>MDPTFLVFIFTAIVWIAAADLSDAFVSVACESKHVGQLGQKTLLKCVVETSKVVVDPKIDMFSWTKDEKKLLVYQSGKITKQEPGFRLADPSWNEKNMDVSLVIDNTSLADAGTFTCEVITDSGDGKAVTNLQVTARYNKPIIHSIPEKFTGVSDSVLICDAYGGYPEGQIRWFDESNAEWTKSSHMTVHRTPNGLVHLSSELSLLRGSIFSSYTCVVFNASGDKDDETVFEVDPIQKGVAGDRETDTGTNIVAPVVVIGSLIIGLLMIMVLVRCRKRYQRNSPKAVPVCYSDIERGDKHEIDEELPATL</sequence>
<dbReference type="SMART" id="SM00409">
    <property type="entry name" value="IG"/>
    <property type="match status" value="1"/>
</dbReference>
<dbReference type="PROSITE" id="PS50835">
    <property type="entry name" value="IG_LIKE"/>
    <property type="match status" value="2"/>
</dbReference>
<evidence type="ECO:0000256" key="8">
    <source>
        <dbReference type="ARBA" id="ARBA00023170"/>
    </source>
</evidence>
<evidence type="ECO:0000256" key="7">
    <source>
        <dbReference type="ARBA" id="ARBA00023157"/>
    </source>
</evidence>
<dbReference type="PANTHER" id="PTHR25466">
    <property type="entry name" value="T-LYMPHOCYTE ACTIVATION ANTIGEN"/>
    <property type="match status" value="1"/>
</dbReference>
<dbReference type="GeneTree" id="ENSGT00540000073890"/>
<dbReference type="InterPro" id="IPR013162">
    <property type="entry name" value="CD80_C2-set"/>
</dbReference>
<reference evidence="14" key="2">
    <citation type="submission" date="2025-08" db="UniProtKB">
        <authorList>
            <consortium name="Ensembl"/>
        </authorList>
    </citation>
    <scope>IDENTIFICATION</scope>
</reference>